<name>A0A7W4ZRE1_9ACTN</name>
<organism evidence="2 3">
    <name type="scientific">Streptomyces violarus</name>
    <dbReference type="NCBI Taxonomy" id="67380"/>
    <lineage>
        <taxon>Bacteria</taxon>
        <taxon>Bacillati</taxon>
        <taxon>Actinomycetota</taxon>
        <taxon>Actinomycetes</taxon>
        <taxon>Kitasatosporales</taxon>
        <taxon>Streptomycetaceae</taxon>
        <taxon>Streptomyces</taxon>
    </lineage>
</organism>
<evidence type="ECO:0000313" key="2">
    <source>
        <dbReference type="EMBL" id="MBB3077262.1"/>
    </source>
</evidence>
<reference evidence="2 3" key="1">
    <citation type="submission" date="2020-08" db="EMBL/GenBank/DDBJ databases">
        <title>Genomic Encyclopedia of Type Strains, Phase III (KMG-III): the genomes of soil and plant-associated and newly described type strains.</title>
        <authorList>
            <person name="Whitman W."/>
        </authorList>
    </citation>
    <scope>NUCLEOTIDE SEQUENCE [LARGE SCALE GENOMIC DNA]</scope>
    <source>
        <strain evidence="2 3">CECT 3237</strain>
    </source>
</reference>
<dbReference type="RefSeq" id="WP_184592884.1">
    <property type="nucleotide sequence ID" value="NZ_BMUP01000005.1"/>
</dbReference>
<gene>
    <name evidence="2" type="ORF">FHS41_003750</name>
</gene>
<evidence type="ECO:0000313" key="3">
    <source>
        <dbReference type="Proteomes" id="UP000572907"/>
    </source>
</evidence>
<keyword evidence="1" id="KW-0812">Transmembrane</keyword>
<feature type="transmembrane region" description="Helical" evidence="1">
    <location>
        <begin position="33"/>
        <end position="55"/>
    </location>
</feature>
<keyword evidence="1" id="KW-1133">Transmembrane helix</keyword>
<dbReference type="Proteomes" id="UP000572907">
    <property type="component" value="Unassembled WGS sequence"/>
</dbReference>
<accession>A0A7W4ZRE1</accession>
<comment type="caution">
    <text evidence="2">The sequence shown here is derived from an EMBL/GenBank/DDBJ whole genome shotgun (WGS) entry which is preliminary data.</text>
</comment>
<keyword evidence="1" id="KW-0472">Membrane</keyword>
<keyword evidence="3" id="KW-1185">Reference proteome</keyword>
<proteinExistence type="predicted"/>
<sequence>MMSPQAQSVALWILALAVNTTAACAGIVWGWTAFTQFLVPAFGSVVGASLVSYSLRR</sequence>
<dbReference type="EMBL" id="JACHXE010000003">
    <property type="protein sequence ID" value="MBB3077262.1"/>
    <property type="molecule type" value="Genomic_DNA"/>
</dbReference>
<evidence type="ECO:0000256" key="1">
    <source>
        <dbReference type="SAM" id="Phobius"/>
    </source>
</evidence>
<dbReference type="AlphaFoldDB" id="A0A7W4ZRE1"/>
<protein>
    <submittedName>
        <fullName evidence="2">Putative membrane protein</fullName>
    </submittedName>
</protein>